<dbReference type="InterPro" id="IPR036873">
    <property type="entry name" value="Rhodanese-like_dom_sf"/>
</dbReference>
<evidence type="ECO:0000256" key="6">
    <source>
        <dbReference type="SAM" id="MobiDB-lite"/>
    </source>
</evidence>
<dbReference type="Gene3D" id="3.40.250.10">
    <property type="entry name" value="Rhodanese-like domain"/>
    <property type="match status" value="1"/>
</dbReference>
<gene>
    <name evidence="9" type="ORF">AWB77_02603</name>
</gene>
<evidence type="ECO:0000259" key="8">
    <source>
        <dbReference type="PROSITE" id="PS50206"/>
    </source>
</evidence>
<feature type="domain" description="Rhodanese" evidence="8">
    <location>
        <begin position="223"/>
        <end position="315"/>
    </location>
</feature>
<comment type="caution">
    <text evidence="9">The sequence shown here is derived from an EMBL/GenBank/DDBJ whole genome shotgun (WGS) entry which is preliminary data.</text>
</comment>
<evidence type="ECO:0000256" key="3">
    <source>
        <dbReference type="ARBA" id="ARBA00022692"/>
    </source>
</evidence>
<dbReference type="SMART" id="SM00450">
    <property type="entry name" value="RHOD"/>
    <property type="match status" value="1"/>
</dbReference>
<evidence type="ECO:0000256" key="4">
    <source>
        <dbReference type="ARBA" id="ARBA00022989"/>
    </source>
</evidence>
<dbReference type="Proteomes" id="UP000054903">
    <property type="component" value="Unassembled WGS sequence"/>
</dbReference>
<dbReference type="InterPro" id="IPR032816">
    <property type="entry name" value="VTT_dom"/>
</dbReference>
<dbReference type="InterPro" id="IPR023695">
    <property type="entry name" value="Thiosulf_sulfurTrfase"/>
</dbReference>
<dbReference type="OrthoDB" id="21108at2"/>
<feature type="transmembrane region" description="Helical" evidence="7">
    <location>
        <begin position="12"/>
        <end position="45"/>
    </location>
</feature>
<evidence type="ECO:0000256" key="1">
    <source>
        <dbReference type="ARBA" id="ARBA00004651"/>
    </source>
</evidence>
<evidence type="ECO:0000256" key="2">
    <source>
        <dbReference type="ARBA" id="ARBA00022475"/>
    </source>
</evidence>
<dbReference type="GO" id="GO:0004792">
    <property type="term" value="F:thiosulfate-cyanide sulfurtransferase activity"/>
    <property type="evidence" value="ECO:0007669"/>
    <property type="project" value="InterPro"/>
</dbReference>
<accession>A0A158BB26</accession>
<dbReference type="AlphaFoldDB" id="A0A158BB26"/>
<dbReference type="STRING" id="1777138.AWB77_02603"/>
<keyword evidence="2" id="KW-1003">Cell membrane</keyword>
<protein>
    <submittedName>
        <fullName evidence="9">DedA family transmembrane protein</fullName>
    </submittedName>
</protein>
<name>A0A158BB26_9BURK</name>
<organism evidence="9 10">
    <name type="scientific">Caballeronia fortuita</name>
    <dbReference type="NCBI Taxonomy" id="1777138"/>
    <lineage>
        <taxon>Bacteria</taxon>
        <taxon>Pseudomonadati</taxon>
        <taxon>Pseudomonadota</taxon>
        <taxon>Betaproteobacteria</taxon>
        <taxon>Burkholderiales</taxon>
        <taxon>Burkholderiaceae</taxon>
        <taxon>Caballeronia</taxon>
    </lineage>
</organism>
<feature type="compositionally biased region" description="Low complexity" evidence="6">
    <location>
        <begin position="349"/>
        <end position="362"/>
    </location>
</feature>
<reference evidence="9" key="1">
    <citation type="submission" date="2016-01" db="EMBL/GenBank/DDBJ databases">
        <authorList>
            <person name="Peeters C."/>
        </authorList>
    </citation>
    <scope>NUCLEOTIDE SEQUENCE</scope>
    <source>
        <strain evidence="9">LMG 29320</strain>
    </source>
</reference>
<dbReference type="EMBL" id="FCNX02000006">
    <property type="protein sequence ID" value="SAK67292.1"/>
    <property type="molecule type" value="Genomic_DNA"/>
</dbReference>
<proteinExistence type="predicted"/>
<sequence>MLLHQLVDRFGPAIVFVNVMGSALGLPVPAMPTMIVVGASIALMAVNGAAFWPPLVGVLCVAVAGGVLGDLVWFQGGRKYGDKTLKTICKLSLSRDTCVKKTERFFGRWGVRILLVAKFIPGLSLVSVPLAGAMGVKLRSFVAHDGAGIALWGAVGLTVGVIFAAQLEMVFAMISQLGRQAVVVIAVLLAIYVSYRWWRRRALMATLEKARISVDELYALMNDEPLPVIFDIRSPEKRMLDPAAIPGSLFADERDLARIIESYDKSRKVVIYCSCPNEVSAAWMAKTMRNAGFRDVVPLTGGLDAWRLAGFQVATLTEFGELAATTPEEVAEMAAMCPWPVKAASASASASPAPASSAGPASLHEAGFPHGDRA</sequence>
<dbReference type="CDD" id="cd01444">
    <property type="entry name" value="GlpE_ST"/>
    <property type="match status" value="1"/>
</dbReference>
<dbReference type="GO" id="GO:0005737">
    <property type="term" value="C:cytoplasm"/>
    <property type="evidence" value="ECO:0007669"/>
    <property type="project" value="InterPro"/>
</dbReference>
<dbReference type="Pfam" id="PF00581">
    <property type="entry name" value="Rhodanese"/>
    <property type="match status" value="1"/>
</dbReference>
<evidence type="ECO:0000256" key="7">
    <source>
        <dbReference type="SAM" id="Phobius"/>
    </source>
</evidence>
<keyword evidence="5 7" id="KW-0472">Membrane</keyword>
<feature type="transmembrane region" description="Helical" evidence="7">
    <location>
        <begin position="51"/>
        <end position="74"/>
    </location>
</feature>
<comment type="subcellular location">
    <subcellularLocation>
        <location evidence="1">Cell membrane</location>
        <topology evidence="1">Multi-pass membrane protein</topology>
    </subcellularLocation>
</comment>
<dbReference type="InterPro" id="IPR051311">
    <property type="entry name" value="DedA_domain"/>
</dbReference>
<keyword evidence="10" id="KW-1185">Reference proteome</keyword>
<dbReference type="SUPFAM" id="SSF52821">
    <property type="entry name" value="Rhodanese/Cell cycle control phosphatase"/>
    <property type="match status" value="1"/>
</dbReference>
<dbReference type="InterPro" id="IPR001763">
    <property type="entry name" value="Rhodanese-like_dom"/>
</dbReference>
<dbReference type="PANTHER" id="PTHR42709">
    <property type="entry name" value="ALKALINE PHOSPHATASE LIKE PROTEIN"/>
    <property type="match status" value="1"/>
</dbReference>
<evidence type="ECO:0000313" key="9">
    <source>
        <dbReference type="EMBL" id="SAK67292.1"/>
    </source>
</evidence>
<feature type="transmembrane region" description="Helical" evidence="7">
    <location>
        <begin position="109"/>
        <end position="130"/>
    </location>
</feature>
<dbReference type="GO" id="GO:0005886">
    <property type="term" value="C:plasma membrane"/>
    <property type="evidence" value="ECO:0007669"/>
    <property type="project" value="UniProtKB-SubCell"/>
</dbReference>
<keyword evidence="4 7" id="KW-1133">Transmembrane helix</keyword>
<evidence type="ECO:0000313" key="10">
    <source>
        <dbReference type="Proteomes" id="UP000054903"/>
    </source>
</evidence>
<dbReference type="PROSITE" id="PS50206">
    <property type="entry name" value="RHODANESE_3"/>
    <property type="match status" value="1"/>
</dbReference>
<feature type="transmembrane region" description="Helical" evidence="7">
    <location>
        <begin position="181"/>
        <end position="198"/>
    </location>
</feature>
<dbReference type="PANTHER" id="PTHR42709:SF6">
    <property type="entry name" value="UNDECAPRENYL PHOSPHATE TRANSPORTER A"/>
    <property type="match status" value="1"/>
</dbReference>
<dbReference type="Pfam" id="PF09335">
    <property type="entry name" value="VTT_dom"/>
    <property type="match status" value="1"/>
</dbReference>
<feature type="region of interest" description="Disordered" evidence="6">
    <location>
        <begin position="349"/>
        <end position="374"/>
    </location>
</feature>
<keyword evidence="3 7" id="KW-0812">Transmembrane</keyword>
<evidence type="ECO:0000256" key="5">
    <source>
        <dbReference type="ARBA" id="ARBA00023136"/>
    </source>
</evidence>
<feature type="transmembrane region" description="Helical" evidence="7">
    <location>
        <begin position="150"/>
        <end position="174"/>
    </location>
</feature>